<keyword evidence="2" id="KW-1185">Reference proteome</keyword>
<dbReference type="PROSITE" id="PS51257">
    <property type="entry name" value="PROKAR_LIPOPROTEIN"/>
    <property type="match status" value="1"/>
</dbReference>
<evidence type="ECO:0000313" key="1">
    <source>
        <dbReference type="EMBL" id="MFC5568726.1"/>
    </source>
</evidence>
<dbReference type="Proteomes" id="UP001596036">
    <property type="component" value="Unassembled WGS sequence"/>
</dbReference>
<protein>
    <submittedName>
        <fullName evidence="1">Uncharacterized protein</fullName>
    </submittedName>
</protein>
<proteinExistence type="predicted"/>
<accession>A0ABW0SIH7</accession>
<reference evidence="2" key="1">
    <citation type="journal article" date="2019" name="Int. J. Syst. Evol. Microbiol.">
        <title>The Global Catalogue of Microorganisms (GCM) 10K type strain sequencing project: providing services to taxonomists for standard genome sequencing and annotation.</title>
        <authorList>
            <consortium name="The Broad Institute Genomics Platform"/>
            <consortium name="The Broad Institute Genome Sequencing Center for Infectious Disease"/>
            <person name="Wu L."/>
            <person name="Ma J."/>
        </authorList>
    </citation>
    <scope>NUCLEOTIDE SEQUENCE [LARGE SCALE GENOMIC DNA]</scope>
    <source>
        <strain evidence="2">KACC 11407</strain>
    </source>
</reference>
<gene>
    <name evidence="1" type="ORF">ACFPN1_01440</name>
</gene>
<comment type="caution">
    <text evidence="1">The sequence shown here is derived from an EMBL/GenBank/DDBJ whole genome shotgun (WGS) entry which is preliminary data.</text>
</comment>
<name>A0ABW0SIH7_9GAMM</name>
<evidence type="ECO:0000313" key="2">
    <source>
        <dbReference type="Proteomes" id="UP001596036"/>
    </source>
</evidence>
<dbReference type="RefSeq" id="WP_386752365.1">
    <property type="nucleotide sequence ID" value="NZ_JBHSNM010000001.1"/>
</dbReference>
<dbReference type="EMBL" id="JBHSNM010000001">
    <property type="protein sequence ID" value="MFC5568726.1"/>
    <property type="molecule type" value="Genomic_DNA"/>
</dbReference>
<sequence>MKHQIAIFRFTLGPHQSIGPALLHALWAAACQSPNVSVGRHDDRASGRATYSLYASQQLPDLPLVELRLRQALDRHHLRASLIVLHAH</sequence>
<organism evidence="1 2">
    <name type="scientific">Lysobacter yangpyeongensis</name>
    <dbReference type="NCBI Taxonomy" id="346182"/>
    <lineage>
        <taxon>Bacteria</taxon>
        <taxon>Pseudomonadati</taxon>
        <taxon>Pseudomonadota</taxon>
        <taxon>Gammaproteobacteria</taxon>
        <taxon>Lysobacterales</taxon>
        <taxon>Lysobacteraceae</taxon>
        <taxon>Lysobacter</taxon>
    </lineage>
</organism>